<dbReference type="Gene3D" id="3.30.2010.10">
    <property type="entry name" value="Metalloproteases ('zincins'), catalytic domain"/>
    <property type="match status" value="1"/>
</dbReference>
<dbReference type="InterPro" id="IPR053136">
    <property type="entry name" value="UTP_pyrophosphatase-like"/>
</dbReference>
<name>A0A1S1MRE4_9GAMM</name>
<dbReference type="PANTHER" id="PTHR30399:SF1">
    <property type="entry name" value="UTP PYROPHOSPHATASE"/>
    <property type="match status" value="1"/>
</dbReference>
<comment type="caution">
    <text evidence="2">The sequence shown here is derived from an EMBL/GenBank/DDBJ whole genome shotgun (WGS) entry which is preliminary data.</text>
</comment>
<organism evidence="2 3">
    <name type="scientific">Pseudoalteromonas amylolytica</name>
    <dbReference type="NCBI Taxonomy" id="1859457"/>
    <lineage>
        <taxon>Bacteria</taxon>
        <taxon>Pseudomonadati</taxon>
        <taxon>Pseudomonadota</taxon>
        <taxon>Gammaproteobacteria</taxon>
        <taxon>Alteromonadales</taxon>
        <taxon>Pseudoalteromonadaceae</taxon>
        <taxon>Pseudoalteromonas</taxon>
    </lineage>
</organism>
<gene>
    <name evidence="2" type="ORF">BET10_18965</name>
</gene>
<dbReference type="PANTHER" id="PTHR30399">
    <property type="entry name" value="UNCHARACTERIZED PROTEIN YGJP"/>
    <property type="match status" value="1"/>
</dbReference>
<dbReference type="AlphaFoldDB" id="A0A1S1MRE4"/>
<sequence length="223" mass="25985">MFEYQLKLSKRRKTVALKVTDTGVHVYAPYGACIMEVERWLSTKKSWVEAQQTRLAIGVQIQIPWQSNKVMIFGEAFEFLFGTCNYIDHQKKQVVIKTSTRSSVKSIRAQLIKLLAVELEQYVDSKLHHFSTQMNAPVAIVKFREYKSRWGSCSSQYALTFNVLLAGAPKRMIDYVMVHELAHCHVLSHNKAFWQLVGKYDRDYKQAVKWFRENAKQLFIAKE</sequence>
<dbReference type="RefSeq" id="WP_070986812.1">
    <property type="nucleotide sequence ID" value="NZ_MKJU01000030.1"/>
</dbReference>
<feature type="domain" description="YgjP-like metallopeptidase" evidence="1">
    <location>
        <begin position="13"/>
        <end position="213"/>
    </location>
</feature>
<dbReference type="Proteomes" id="UP000179786">
    <property type="component" value="Unassembled WGS sequence"/>
</dbReference>
<evidence type="ECO:0000259" key="1">
    <source>
        <dbReference type="Pfam" id="PF01863"/>
    </source>
</evidence>
<dbReference type="CDD" id="cd07344">
    <property type="entry name" value="M48_yhfN_like"/>
    <property type="match status" value="1"/>
</dbReference>
<keyword evidence="3" id="KW-1185">Reference proteome</keyword>
<dbReference type="InterPro" id="IPR002725">
    <property type="entry name" value="YgjP-like_metallopeptidase"/>
</dbReference>
<accession>A0A1S1MRE4</accession>
<proteinExistence type="predicted"/>
<dbReference type="Pfam" id="PF01863">
    <property type="entry name" value="YgjP-like"/>
    <property type="match status" value="1"/>
</dbReference>
<evidence type="ECO:0000313" key="2">
    <source>
        <dbReference type="EMBL" id="OHU88899.1"/>
    </source>
</evidence>
<reference evidence="2 3" key="1">
    <citation type="submission" date="2016-09" db="EMBL/GenBank/DDBJ databases">
        <title>Pseudoalteromonas amylolytica sp. nov., isolated from the surface seawater.</title>
        <authorList>
            <person name="Wu Y.-H."/>
            <person name="Cheng H."/>
            <person name="Jin X.-B."/>
            <person name="Wang C.-S."/>
            <person name="Xu X.-W."/>
        </authorList>
    </citation>
    <scope>NUCLEOTIDE SEQUENCE [LARGE SCALE GENOMIC DNA]</scope>
    <source>
        <strain evidence="2 3">JW1</strain>
    </source>
</reference>
<protein>
    <recommendedName>
        <fullName evidence="1">YgjP-like metallopeptidase domain-containing protein</fullName>
    </recommendedName>
</protein>
<dbReference type="EMBL" id="MKJU01000030">
    <property type="protein sequence ID" value="OHU88899.1"/>
    <property type="molecule type" value="Genomic_DNA"/>
</dbReference>
<evidence type="ECO:0000313" key="3">
    <source>
        <dbReference type="Proteomes" id="UP000179786"/>
    </source>
</evidence>
<dbReference type="STRING" id="1859457.BET10_18965"/>